<feature type="site" description="Lowers pKa of active site Tyr" evidence="6">
    <location>
        <position position="73"/>
    </location>
</feature>
<dbReference type="EMBL" id="BMDC01000002">
    <property type="protein sequence ID" value="GGH63537.1"/>
    <property type="molecule type" value="Genomic_DNA"/>
</dbReference>
<dbReference type="Proteomes" id="UP000600171">
    <property type="component" value="Unassembled WGS sequence"/>
</dbReference>
<name>A0A917ITR3_9MICC</name>
<dbReference type="PANTHER" id="PTHR43827:SF3">
    <property type="entry name" value="NADP-DEPENDENT OXIDOREDUCTASE DOMAIN-CONTAINING PROTEIN"/>
    <property type="match status" value="1"/>
</dbReference>
<evidence type="ECO:0000313" key="9">
    <source>
        <dbReference type="Proteomes" id="UP000600171"/>
    </source>
</evidence>
<evidence type="ECO:0000256" key="1">
    <source>
        <dbReference type="ARBA" id="ARBA00007905"/>
    </source>
</evidence>
<dbReference type="InterPro" id="IPR036812">
    <property type="entry name" value="NAD(P)_OxRdtase_dom_sf"/>
</dbReference>
<dbReference type="SUPFAM" id="SSF51430">
    <property type="entry name" value="NAD(P)-linked oxidoreductase"/>
    <property type="match status" value="1"/>
</dbReference>
<feature type="binding site" evidence="5">
    <location>
        <position position="106"/>
    </location>
    <ligand>
        <name>substrate</name>
    </ligand>
</feature>
<evidence type="ECO:0000256" key="5">
    <source>
        <dbReference type="PIRSR" id="PIRSR000097-2"/>
    </source>
</evidence>
<comment type="caution">
    <text evidence="8">The sequence shown here is derived from an EMBL/GenBank/DDBJ whole genome shotgun (WGS) entry which is preliminary data.</text>
</comment>
<comment type="similarity">
    <text evidence="1">Belongs to the aldo/keto reductase family.</text>
</comment>
<feature type="active site" description="Proton donor" evidence="4">
    <location>
        <position position="48"/>
    </location>
</feature>
<keyword evidence="9" id="KW-1185">Reference proteome</keyword>
<feature type="domain" description="NADP-dependent oxidoreductase" evidence="7">
    <location>
        <begin position="15"/>
        <end position="258"/>
    </location>
</feature>
<dbReference type="CDD" id="cd19132">
    <property type="entry name" value="AKR_AKR5D1_E1"/>
    <property type="match status" value="1"/>
</dbReference>
<reference evidence="8 9" key="1">
    <citation type="journal article" date="2014" name="Int. J. Syst. Evol. Microbiol.">
        <title>Complete genome sequence of Corynebacterium casei LMG S-19264T (=DSM 44701T), isolated from a smear-ripened cheese.</title>
        <authorList>
            <consortium name="US DOE Joint Genome Institute (JGI-PGF)"/>
            <person name="Walter F."/>
            <person name="Albersmeier A."/>
            <person name="Kalinowski J."/>
            <person name="Ruckert C."/>
        </authorList>
    </citation>
    <scope>NUCLEOTIDE SEQUENCE [LARGE SCALE GENOMIC DNA]</scope>
    <source>
        <strain evidence="8 9">CCM 8669</strain>
    </source>
</reference>
<keyword evidence="3" id="KW-0560">Oxidoreductase</keyword>
<organism evidence="8 9">
    <name type="scientific">Rothia aerolata</name>
    <dbReference type="NCBI Taxonomy" id="1812262"/>
    <lineage>
        <taxon>Bacteria</taxon>
        <taxon>Bacillati</taxon>
        <taxon>Actinomycetota</taxon>
        <taxon>Actinomycetes</taxon>
        <taxon>Micrococcales</taxon>
        <taxon>Micrococcaceae</taxon>
        <taxon>Rothia</taxon>
    </lineage>
</organism>
<dbReference type="PROSITE" id="PS00798">
    <property type="entry name" value="ALDOKETO_REDUCTASE_1"/>
    <property type="match status" value="1"/>
</dbReference>
<sequence length="275" mass="31065">MQNHTLRDGKSIPPIGLGTYGLKGSEGEVVIGEAIRAGYRLIDTAVRYENEETVGNAVNRSGVDREELFVATKVPGADHGFDAAIESVRGSLERMKLDYLDLVLIHWPNPSQNKYVDTWRGLISARDEGLVKSIGVSNFLPEHLDRLIEETGETPVVNQVELNPYFQQETLRDYNYQKAILTECWAPLGRKTDLLQSQTLADIAKETGKTIAQVILRWEVQNNLLPIPKSSNIDRLRANLEVFDWELSDDHMEQIRMLNTGNSGFGFDPRDHEEF</sequence>
<dbReference type="InterPro" id="IPR018170">
    <property type="entry name" value="Aldo/ket_reductase_CS"/>
</dbReference>
<dbReference type="PIRSF" id="PIRSF000097">
    <property type="entry name" value="AKR"/>
    <property type="match status" value="1"/>
</dbReference>
<gene>
    <name evidence="8" type="ORF">GCM10007359_14930</name>
</gene>
<keyword evidence="2" id="KW-0521">NADP</keyword>
<dbReference type="PROSITE" id="PS00063">
    <property type="entry name" value="ALDOKETO_REDUCTASE_3"/>
    <property type="match status" value="1"/>
</dbReference>
<dbReference type="AlphaFoldDB" id="A0A917ITR3"/>
<accession>A0A917ITR3</accession>
<dbReference type="InterPro" id="IPR023210">
    <property type="entry name" value="NADP_OxRdtase_dom"/>
</dbReference>
<evidence type="ECO:0000256" key="3">
    <source>
        <dbReference type="ARBA" id="ARBA00023002"/>
    </source>
</evidence>
<evidence type="ECO:0000256" key="6">
    <source>
        <dbReference type="PIRSR" id="PIRSR000097-3"/>
    </source>
</evidence>
<evidence type="ECO:0000256" key="4">
    <source>
        <dbReference type="PIRSR" id="PIRSR000097-1"/>
    </source>
</evidence>
<evidence type="ECO:0000256" key="2">
    <source>
        <dbReference type="ARBA" id="ARBA00022857"/>
    </source>
</evidence>
<dbReference type="GO" id="GO:0016616">
    <property type="term" value="F:oxidoreductase activity, acting on the CH-OH group of donors, NAD or NADP as acceptor"/>
    <property type="evidence" value="ECO:0007669"/>
    <property type="project" value="UniProtKB-ARBA"/>
</dbReference>
<proteinExistence type="inferred from homology"/>
<protein>
    <submittedName>
        <fullName evidence="8">2,5-diketo-D-gluconic acid reductase</fullName>
    </submittedName>
</protein>
<evidence type="ECO:0000313" key="8">
    <source>
        <dbReference type="EMBL" id="GGH63537.1"/>
    </source>
</evidence>
<dbReference type="Pfam" id="PF00248">
    <property type="entry name" value="Aldo_ket_red"/>
    <property type="match status" value="1"/>
</dbReference>
<evidence type="ECO:0000259" key="7">
    <source>
        <dbReference type="Pfam" id="PF00248"/>
    </source>
</evidence>
<dbReference type="Gene3D" id="3.20.20.100">
    <property type="entry name" value="NADP-dependent oxidoreductase domain"/>
    <property type="match status" value="1"/>
</dbReference>
<dbReference type="FunFam" id="3.20.20.100:FF:000015">
    <property type="entry name" value="Oxidoreductase, aldo/keto reductase family"/>
    <property type="match status" value="1"/>
</dbReference>
<dbReference type="PANTHER" id="PTHR43827">
    <property type="entry name" value="2,5-DIKETO-D-GLUCONIC ACID REDUCTASE"/>
    <property type="match status" value="1"/>
</dbReference>
<dbReference type="InterPro" id="IPR020471">
    <property type="entry name" value="AKR"/>
</dbReference>
<dbReference type="PROSITE" id="PS00062">
    <property type="entry name" value="ALDOKETO_REDUCTASE_2"/>
    <property type="match status" value="1"/>
</dbReference>
<dbReference type="PRINTS" id="PR00069">
    <property type="entry name" value="ALDKETRDTASE"/>
</dbReference>
<dbReference type="RefSeq" id="WP_188359738.1">
    <property type="nucleotide sequence ID" value="NZ_BMDC01000002.1"/>
</dbReference>